<protein>
    <submittedName>
        <fullName evidence="1">Thermostable hemolysin</fullName>
    </submittedName>
</protein>
<dbReference type="InterPro" id="IPR022050">
    <property type="entry name" value="T_hemolysin"/>
</dbReference>
<sequence>MQSLQVTNLPVTNTHDYVCANANMPFRVQLEQVVKASFARAYGANIKQFMPVLCQLSIAADSCTLGLRAATQSLFIEQYLPEPIEYFVDVPREDIYELGNLCSTNRKATLAHFVLMNEALYQIGAKRLVFCATAKVRALLKMLGVNCTEIALANSQALDNPADWGTYYENKPTLCVVDLAAAHQCVINTPHLFNIKQHYHQASYQLASQLEA</sequence>
<accession>A0A7V1GFB5</accession>
<dbReference type="RefSeq" id="WP_304183382.1">
    <property type="nucleotide sequence ID" value="NZ_DRGM01000156.1"/>
</dbReference>
<dbReference type="AlphaFoldDB" id="A0A7V1GFB5"/>
<dbReference type="Proteomes" id="UP000886188">
    <property type="component" value="Unassembled WGS sequence"/>
</dbReference>
<evidence type="ECO:0000313" key="1">
    <source>
        <dbReference type="EMBL" id="HEA17721.1"/>
    </source>
</evidence>
<comment type="caution">
    <text evidence="1">The sequence shown here is derived from an EMBL/GenBank/DDBJ whole genome shotgun (WGS) entry which is preliminary data.</text>
</comment>
<name>A0A7V1GFB5_9GAMM</name>
<reference evidence="1" key="1">
    <citation type="journal article" date="2020" name="mSystems">
        <title>Genome- and Community-Level Interaction Insights into Carbon Utilization and Element Cycling Functions of Hydrothermarchaeota in Hydrothermal Sediment.</title>
        <authorList>
            <person name="Zhou Z."/>
            <person name="Liu Y."/>
            <person name="Xu W."/>
            <person name="Pan J."/>
            <person name="Luo Z.H."/>
            <person name="Li M."/>
        </authorList>
    </citation>
    <scope>NUCLEOTIDE SEQUENCE [LARGE SCALE GENOMIC DNA]</scope>
    <source>
        <strain evidence="1">HyVt-346</strain>
    </source>
</reference>
<dbReference type="EMBL" id="DRGM01000156">
    <property type="protein sequence ID" value="HEA17721.1"/>
    <property type="molecule type" value="Genomic_DNA"/>
</dbReference>
<gene>
    <name evidence="1" type="ORF">ENH88_15025</name>
</gene>
<organism evidence="1">
    <name type="scientific">Pseudoalteromonas prydzensis</name>
    <dbReference type="NCBI Taxonomy" id="182141"/>
    <lineage>
        <taxon>Bacteria</taxon>
        <taxon>Pseudomonadati</taxon>
        <taxon>Pseudomonadota</taxon>
        <taxon>Gammaproteobacteria</taxon>
        <taxon>Alteromonadales</taxon>
        <taxon>Pseudoalteromonadaceae</taxon>
        <taxon>Pseudoalteromonas</taxon>
    </lineage>
</organism>
<proteinExistence type="predicted"/>
<dbReference type="Pfam" id="PF12261">
    <property type="entry name" value="T_hemolysin"/>
    <property type="match status" value="1"/>
</dbReference>